<dbReference type="PROSITE" id="PS50887">
    <property type="entry name" value="GGDEF"/>
    <property type="match status" value="1"/>
</dbReference>
<name>A0A0N8GPV6_9CHLR</name>
<dbReference type="EMBL" id="LGKP01000032">
    <property type="protein sequence ID" value="KPL81962.1"/>
    <property type="molecule type" value="Genomic_DNA"/>
</dbReference>
<protein>
    <recommendedName>
        <fullName evidence="2">GGDEF domain-containing protein</fullName>
    </recommendedName>
</protein>
<comment type="caution">
    <text evidence="3">The sequence shown here is derived from an EMBL/GenBank/DDBJ whole genome shotgun (WGS) entry which is preliminary data.</text>
</comment>
<dbReference type="RefSeq" id="WP_054536318.1">
    <property type="nucleotide sequence ID" value="NZ_LGKP01000032.1"/>
</dbReference>
<keyword evidence="4" id="KW-1185">Reference proteome</keyword>
<sequence length="291" mass="33271">MKYLRRSIIALVLYLAAFFNIERLDFQGENVIDLRSFVYILGLAAIIITLMLPYFRQRRLLVAMTYWGAIYAIIRLAFFNSVSFVGVDIYLSLTELVFLLVGVRFAHQVAIDLYDFEQAVINITLPQVNRQIRPLNDSNDEIQTEMVRSRRHRRPMSVLVIKPDPQSVNLAIHRSVEEVQKSMMTRYVVTSLTRVVADVMRRTDMIFEQPSSNQFIVMSPETNAANSVSFAERIKAAASERLGVDVLCGIASFPDDALTFDELIREADTRALRQLKAVKPQDTRSTVQTEI</sequence>
<evidence type="ECO:0000256" key="1">
    <source>
        <dbReference type="SAM" id="Phobius"/>
    </source>
</evidence>
<dbReference type="Gene3D" id="3.30.70.270">
    <property type="match status" value="1"/>
</dbReference>
<keyword evidence="1" id="KW-0472">Membrane</keyword>
<dbReference type="InterPro" id="IPR029787">
    <property type="entry name" value="Nucleotide_cyclase"/>
</dbReference>
<keyword evidence="1" id="KW-1133">Transmembrane helix</keyword>
<reference evidence="3 4" key="1">
    <citation type="submission" date="2015-07" db="EMBL/GenBank/DDBJ databases">
        <title>Whole genome sequence of Herpetosiphon geysericola DSM 7119.</title>
        <authorList>
            <person name="Hemp J."/>
            <person name="Ward L.M."/>
            <person name="Pace L.A."/>
            <person name="Fischer W.W."/>
        </authorList>
    </citation>
    <scope>NUCLEOTIDE SEQUENCE [LARGE SCALE GENOMIC DNA]</scope>
    <source>
        <strain evidence="3 4">DSM 7119</strain>
    </source>
</reference>
<feature type="transmembrane region" description="Helical" evidence="1">
    <location>
        <begin position="60"/>
        <end position="78"/>
    </location>
</feature>
<organism evidence="3 4">
    <name type="scientific">Herpetosiphon geysericola</name>
    <dbReference type="NCBI Taxonomy" id="70996"/>
    <lineage>
        <taxon>Bacteria</taxon>
        <taxon>Bacillati</taxon>
        <taxon>Chloroflexota</taxon>
        <taxon>Chloroflexia</taxon>
        <taxon>Herpetosiphonales</taxon>
        <taxon>Herpetosiphonaceae</taxon>
        <taxon>Herpetosiphon</taxon>
    </lineage>
</organism>
<evidence type="ECO:0000313" key="4">
    <source>
        <dbReference type="Proteomes" id="UP000050277"/>
    </source>
</evidence>
<accession>A0A0N8GPV6</accession>
<dbReference type="Proteomes" id="UP000050277">
    <property type="component" value="Unassembled WGS sequence"/>
</dbReference>
<dbReference type="InterPro" id="IPR043128">
    <property type="entry name" value="Rev_trsase/Diguanyl_cyclase"/>
</dbReference>
<gene>
    <name evidence="3" type="ORF">SE18_20435</name>
</gene>
<dbReference type="OrthoDB" id="146846at2"/>
<evidence type="ECO:0000259" key="2">
    <source>
        <dbReference type="PROSITE" id="PS50887"/>
    </source>
</evidence>
<keyword evidence="1" id="KW-0812">Transmembrane</keyword>
<dbReference type="AlphaFoldDB" id="A0A0N8GPV6"/>
<evidence type="ECO:0000313" key="3">
    <source>
        <dbReference type="EMBL" id="KPL81962.1"/>
    </source>
</evidence>
<dbReference type="InterPro" id="IPR000160">
    <property type="entry name" value="GGDEF_dom"/>
</dbReference>
<dbReference type="STRING" id="70996.SE18_20435"/>
<feature type="transmembrane region" description="Helical" evidence="1">
    <location>
        <begin position="37"/>
        <end position="55"/>
    </location>
</feature>
<dbReference type="SUPFAM" id="SSF55073">
    <property type="entry name" value="Nucleotide cyclase"/>
    <property type="match status" value="1"/>
</dbReference>
<proteinExistence type="predicted"/>
<feature type="transmembrane region" description="Helical" evidence="1">
    <location>
        <begin position="84"/>
        <end position="103"/>
    </location>
</feature>
<feature type="domain" description="GGDEF" evidence="2">
    <location>
        <begin position="154"/>
        <end position="289"/>
    </location>
</feature>